<evidence type="ECO:0000313" key="2">
    <source>
        <dbReference type="EMBL" id="TFK47128.1"/>
    </source>
</evidence>
<feature type="domain" description="DM2" evidence="1">
    <location>
        <begin position="188"/>
        <end position="266"/>
    </location>
</feature>
<protein>
    <submittedName>
        <fullName evidence="2">SWI/SNF complex protein</fullName>
    </submittedName>
</protein>
<dbReference type="InterPro" id="IPR019835">
    <property type="entry name" value="SWIB_domain"/>
</dbReference>
<reference evidence="2 3" key="1">
    <citation type="journal article" date="2019" name="Nat. Ecol. Evol.">
        <title>Megaphylogeny resolves global patterns of mushroom evolution.</title>
        <authorList>
            <person name="Varga T."/>
            <person name="Krizsan K."/>
            <person name="Foldi C."/>
            <person name="Dima B."/>
            <person name="Sanchez-Garcia M."/>
            <person name="Sanchez-Ramirez S."/>
            <person name="Szollosi G.J."/>
            <person name="Szarkandi J.G."/>
            <person name="Papp V."/>
            <person name="Albert L."/>
            <person name="Andreopoulos W."/>
            <person name="Angelini C."/>
            <person name="Antonin V."/>
            <person name="Barry K.W."/>
            <person name="Bougher N.L."/>
            <person name="Buchanan P."/>
            <person name="Buyck B."/>
            <person name="Bense V."/>
            <person name="Catcheside P."/>
            <person name="Chovatia M."/>
            <person name="Cooper J."/>
            <person name="Damon W."/>
            <person name="Desjardin D."/>
            <person name="Finy P."/>
            <person name="Geml J."/>
            <person name="Haridas S."/>
            <person name="Hughes K."/>
            <person name="Justo A."/>
            <person name="Karasinski D."/>
            <person name="Kautmanova I."/>
            <person name="Kiss B."/>
            <person name="Kocsube S."/>
            <person name="Kotiranta H."/>
            <person name="LaButti K.M."/>
            <person name="Lechner B.E."/>
            <person name="Liimatainen K."/>
            <person name="Lipzen A."/>
            <person name="Lukacs Z."/>
            <person name="Mihaltcheva S."/>
            <person name="Morgado L.N."/>
            <person name="Niskanen T."/>
            <person name="Noordeloos M.E."/>
            <person name="Ohm R.A."/>
            <person name="Ortiz-Santana B."/>
            <person name="Ovrebo C."/>
            <person name="Racz N."/>
            <person name="Riley R."/>
            <person name="Savchenko A."/>
            <person name="Shiryaev A."/>
            <person name="Soop K."/>
            <person name="Spirin V."/>
            <person name="Szebenyi C."/>
            <person name="Tomsovsky M."/>
            <person name="Tulloss R.E."/>
            <person name="Uehling J."/>
            <person name="Grigoriev I.V."/>
            <person name="Vagvolgyi C."/>
            <person name="Papp T."/>
            <person name="Martin F.M."/>
            <person name="Miettinen O."/>
            <person name="Hibbett D.S."/>
            <person name="Nagy L.G."/>
        </authorList>
    </citation>
    <scope>NUCLEOTIDE SEQUENCE [LARGE SCALE GENOMIC DNA]</scope>
    <source>
        <strain evidence="2 3">OMC1185</strain>
    </source>
</reference>
<dbReference type="SMART" id="SM00151">
    <property type="entry name" value="SWIB"/>
    <property type="match status" value="1"/>
</dbReference>
<dbReference type="PANTHER" id="PTHR13844">
    <property type="entry name" value="SWI/SNF-RELATED MATRIX-ASSOCIATED ACTIN-DEPENDENT REGULATOR OF CHROMATIN SUBFAMILY D"/>
    <property type="match status" value="1"/>
</dbReference>
<dbReference type="InterPro" id="IPR036885">
    <property type="entry name" value="SWIB_MDM2_dom_sf"/>
</dbReference>
<evidence type="ECO:0000259" key="1">
    <source>
        <dbReference type="PROSITE" id="PS51925"/>
    </source>
</evidence>
<dbReference type="Gene3D" id="1.10.245.10">
    <property type="entry name" value="SWIB/MDM2 domain"/>
    <property type="match status" value="1"/>
</dbReference>
<sequence>MTSMEAPRAIKKRKLMEKTLPNVILEDEEFSVDSKMYQDLLDMEKRLDWTMTRKRVEVQDALGRPATTTRTLRLFLSHTVSGQEWQKAEGATDDVNFDTGDGIPAWQLKIEGRLLEVPHQRKEKAAPRKFSTFIKHMVVEMDRDPALYPDGNIVEWIRAPNQDPLDGFTVRRTGDKPVKIRLLMHIEHQPEQFKVRPELANALGIKEDSRIGIMQAVWNYIKVKNLQDQSKRKQIKLDEYLSPAFGGREMITFEELTVELPKLLMPPDPIVLHYTINPSIQPSERPGAYDVEVKVDDSNLKARMNNVVVNMTSESSREVTKLDEEIALHVQSLHNSHIKRTFLRSFANNPAEFIQTWLASQSRDLESVLGSGPSEGATVRQEELKRSEFFRLPWVEEAVAVQEGMRLASRLSVMQ</sequence>
<dbReference type="SUPFAM" id="SSF47592">
    <property type="entry name" value="SWIB/MDM2 domain"/>
    <property type="match status" value="1"/>
</dbReference>
<dbReference type="OrthoDB" id="10263741at2759"/>
<dbReference type="InterPro" id="IPR003121">
    <property type="entry name" value="SWIB_MDM2_domain"/>
</dbReference>
<dbReference type="CDD" id="cd10568">
    <property type="entry name" value="SWIB_like"/>
    <property type="match status" value="1"/>
</dbReference>
<proteinExistence type="predicted"/>
<organism evidence="2 3">
    <name type="scientific">Heliocybe sulcata</name>
    <dbReference type="NCBI Taxonomy" id="5364"/>
    <lineage>
        <taxon>Eukaryota</taxon>
        <taxon>Fungi</taxon>
        <taxon>Dikarya</taxon>
        <taxon>Basidiomycota</taxon>
        <taxon>Agaricomycotina</taxon>
        <taxon>Agaricomycetes</taxon>
        <taxon>Gloeophyllales</taxon>
        <taxon>Gloeophyllaceae</taxon>
        <taxon>Heliocybe</taxon>
    </lineage>
</organism>
<dbReference type="AlphaFoldDB" id="A0A5C3MTM4"/>
<dbReference type="Pfam" id="PF02201">
    <property type="entry name" value="SWIB"/>
    <property type="match status" value="1"/>
</dbReference>
<accession>A0A5C3MTM4</accession>
<gene>
    <name evidence="2" type="ORF">OE88DRAFT_1666420</name>
</gene>
<keyword evidence="3" id="KW-1185">Reference proteome</keyword>
<dbReference type="Proteomes" id="UP000305948">
    <property type="component" value="Unassembled WGS sequence"/>
</dbReference>
<dbReference type="EMBL" id="ML213525">
    <property type="protein sequence ID" value="TFK47128.1"/>
    <property type="molecule type" value="Genomic_DNA"/>
</dbReference>
<dbReference type="PROSITE" id="PS51925">
    <property type="entry name" value="SWIB_MDM2"/>
    <property type="match status" value="1"/>
</dbReference>
<evidence type="ECO:0000313" key="3">
    <source>
        <dbReference type="Proteomes" id="UP000305948"/>
    </source>
</evidence>
<name>A0A5C3MTM4_9AGAM</name>
<dbReference type="STRING" id="5364.A0A5C3MTM4"/>